<name>A0AB39R7M1_9ACTN</name>
<dbReference type="EMBL" id="CP163443">
    <property type="protein sequence ID" value="XDQ50272.1"/>
    <property type="molecule type" value="Genomic_DNA"/>
</dbReference>
<keyword evidence="1" id="KW-0472">Membrane</keyword>
<dbReference type="AlphaFoldDB" id="A0AB39R7M1"/>
<sequence>MSGVSNGEDSVVYAQLNGAYWLDASGGECRWCSELFTGRQASAGAGHGMPGRWGRLRVVILPVAVLTVAAALLVGVLA</sequence>
<protein>
    <submittedName>
        <fullName evidence="2">Uncharacterized protein</fullName>
    </submittedName>
</protein>
<evidence type="ECO:0000256" key="1">
    <source>
        <dbReference type="SAM" id="Phobius"/>
    </source>
</evidence>
<organism evidence="2">
    <name type="scientific">Streptomyces sp. R41</name>
    <dbReference type="NCBI Taxonomy" id="3238632"/>
    <lineage>
        <taxon>Bacteria</taxon>
        <taxon>Bacillati</taxon>
        <taxon>Actinomycetota</taxon>
        <taxon>Actinomycetes</taxon>
        <taxon>Kitasatosporales</taxon>
        <taxon>Streptomycetaceae</taxon>
        <taxon>Streptomyces</taxon>
    </lineage>
</organism>
<feature type="transmembrane region" description="Helical" evidence="1">
    <location>
        <begin position="58"/>
        <end position="77"/>
    </location>
</feature>
<evidence type="ECO:0000313" key="2">
    <source>
        <dbReference type="EMBL" id="XDQ50272.1"/>
    </source>
</evidence>
<proteinExistence type="predicted"/>
<gene>
    <name evidence="2" type="ORF">AB5J53_00290</name>
</gene>
<dbReference type="RefSeq" id="WP_369243629.1">
    <property type="nucleotide sequence ID" value="NZ_CP163443.1"/>
</dbReference>
<reference evidence="2" key="1">
    <citation type="submission" date="2024-07" db="EMBL/GenBank/DDBJ databases">
        <authorList>
            <person name="Yu S.T."/>
        </authorList>
    </citation>
    <scope>NUCLEOTIDE SEQUENCE</scope>
    <source>
        <strain evidence="2">R41</strain>
    </source>
</reference>
<accession>A0AB39R7M1</accession>
<keyword evidence="1" id="KW-1133">Transmembrane helix</keyword>
<keyword evidence="1" id="KW-0812">Transmembrane</keyword>